<dbReference type="STRING" id="670482.SAMN04488542_10313"/>
<evidence type="ECO:0000313" key="1">
    <source>
        <dbReference type="EMBL" id="SDE86541.1"/>
    </source>
</evidence>
<dbReference type="AlphaFoldDB" id="A0A1G7GEM6"/>
<dbReference type="RefSeq" id="WP_091226949.1">
    <property type="nucleotide sequence ID" value="NZ_FNBG01000003.1"/>
</dbReference>
<dbReference type="OrthoDB" id="2964978at2"/>
<protein>
    <submittedName>
        <fullName evidence="1">Uncharacterized protein</fullName>
    </submittedName>
</protein>
<dbReference type="EMBL" id="FNBG01000003">
    <property type="protein sequence ID" value="SDE86541.1"/>
    <property type="molecule type" value="Genomic_DNA"/>
</dbReference>
<sequence length="171" mass="19675">MFDPTIFDNLKVVVEGAVYDLDLCGELQVVNRNDRVELSTMSRYYAIKFTLPDRTDCSAELRLWAETKDLAGEILELDSTLAEIHGCHLQPVFYKYVNKDNAELECVASETLAHKIWGDAHLVQKISYTYGDHNSNALQEITVSFRRKFGEEVIEDVPQMIEHMVMMLERL</sequence>
<accession>A0A1G7GEM6</accession>
<organism evidence="1 2">
    <name type="scientific">Fontibacillus panacisegetis</name>
    <dbReference type="NCBI Taxonomy" id="670482"/>
    <lineage>
        <taxon>Bacteria</taxon>
        <taxon>Bacillati</taxon>
        <taxon>Bacillota</taxon>
        <taxon>Bacilli</taxon>
        <taxon>Bacillales</taxon>
        <taxon>Paenibacillaceae</taxon>
        <taxon>Fontibacillus</taxon>
    </lineage>
</organism>
<reference evidence="1 2" key="1">
    <citation type="submission" date="2016-10" db="EMBL/GenBank/DDBJ databases">
        <authorList>
            <person name="de Groot N.N."/>
        </authorList>
    </citation>
    <scope>NUCLEOTIDE SEQUENCE [LARGE SCALE GENOMIC DNA]</scope>
    <source>
        <strain evidence="1 2">DSM 28129</strain>
    </source>
</reference>
<keyword evidence="2" id="KW-1185">Reference proteome</keyword>
<gene>
    <name evidence="1" type="ORF">SAMN04488542_10313</name>
</gene>
<dbReference type="Proteomes" id="UP000198972">
    <property type="component" value="Unassembled WGS sequence"/>
</dbReference>
<name>A0A1G7GEM6_9BACL</name>
<proteinExistence type="predicted"/>
<evidence type="ECO:0000313" key="2">
    <source>
        <dbReference type="Proteomes" id="UP000198972"/>
    </source>
</evidence>